<keyword evidence="1" id="KW-0479">Metal-binding</keyword>
<accession>A0A222N0E8</accession>
<dbReference type="GO" id="GO:0005829">
    <property type="term" value="C:cytosol"/>
    <property type="evidence" value="ECO:0007669"/>
    <property type="project" value="TreeGrafter"/>
</dbReference>
<keyword evidence="6" id="KW-1185">Reference proteome</keyword>
<dbReference type="GO" id="GO:0004053">
    <property type="term" value="F:arginase activity"/>
    <property type="evidence" value="ECO:0007669"/>
    <property type="project" value="TreeGrafter"/>
</dbReference>
<organism evidence="5 6">
    <name type="scientific">Campylobacter avium LMG 24591</name>
    <dbReference type="NCBI Taxonomy" id="522484"/>
    <lineage>
        <taxon>Bacteria</taxon>
        <taxon>Pseudomonadati</taxon>
        <taxon>Campylobacterota</taxon>
        <taxon>Epsilonproteobacteria</taxon>
        <taxon>Campylobacterales</taxon>
        <taxon>Campylobacteraceae</taxon>
        <taxon>Campylobacter</taxon>
    </lineage>
</organism>
<evidence type="ECO:0000256" key="3">
    <source>
        <dbReference type="ARBA" id="ARBA00023211"/>
    </source>
</evidence>
<dbReference type="PROSITE" id="PS51409">
    <property type="entry name" value="ARGINASE_2"/>
    <property type="match status" value="1"/>
</dbReference>
<dbReference type="AlphaFoldDB" id="A0A222N0E8"/>
<proteinExistence type="inferred from homology"/>
<dbReference type="Proteomes" id="UP000201169">
    <property type="component" value="Chromosome"/>
</dbReference>
<dbReference type="RefSeq" id="WP_094324440.1">
    <property type="nucleotide sequence ID" value="NZ_CP022347.1"/>
</dbReference>
<comment type="similarity">
    <text evidence="4">Belongs to the arginase family.</text>
</comment>
<evidence type="ECO:0000313" key="5">
    <source>
        <dbReference type="EMBL" id="ASQ31306.1"/>
    </source>
</evidence>
<dbReference type="KEGG" id="cavi:CAV_1715"/>
<name>A0A222N0E8_9BACT</name>
<dbReference type="Pfam" id="PF00491">
    <property type="entry name" value="Arginase"/>
    <property type="match status" value="1"/>
</dbReference>
<dbReference type="EMBL" id="CP022347">
    <property type="protein sequence ID" value="ASQ31306.1"/>
    <property type="molecule type" value="Genomic_DNA"/>
</dbReference>
<keyword evidence="2" id="KW-0378">Hydrolase</keyword>
<dbReference type="GO" id="GO:0030145">
    <property type="term" value="F:manganese ion binding"/>
    <property type="evidence" value="ECO:0007669"/>
    <property type="project" value="TreeGrafter"/>
</dbReference>
<evidence type="ECO:0000256" key="4">
    <source>
        <dbReference type="PROSITE-ProRule" id="PRU00742"/>
    </source>
</evidence>
<dbReference type="CDD" id="cd09999">
    <property type="entry name" value="Arginase-like_1"/>
    <property type="match status" value="1"/>
</dbReference>
<protein>
    <submittedName>
        <fullName evidence="5">Arginase</fullName>
    </submittedName>
</protein>
<gene>
    <name evidence="5" type="ORF">CAV_1715</name>
</gene>
<dbReference type="InterPro" id="IPR023696">
    <property type="entry name" value="Ureohydrolase_dom_sf"/>
</dbReference>
<dbReference type="InterPro" id="IPR006035">
    <property type="entry name" value="Ureohydrolase"/>
</dbReference>
<evidence type="ECO:0000256" key="1">
    <source>
        <dbReference type="ARBA" id="ARBA00022723"/>
    </source>
</evidence>
<keyword evidence="3" id="KW-0464">Manganese</keyword>
<sequence length="310" mass="34244">MQKRVLENTNADFIAKSSKNGTNSKNTNSKTLRLIYPQWQGGDIATFVPELEAKDVSLGYALGAELLEFLAPKSAKTARMPVSMEYKRESKNGILNYDEILTQTKAALELLEKQNPDKILTLGGECSVSVPPFGYLGHKYKGDVAVVWIDAHKDLNLPGDSYEGYHAMALASCCGLVDKEGIAKILPYHFSPKDCILVGVRDFEGKKERLEEIGVSYLSPENSKAPEKLLQWLKNSGKSKVVVHFDLDVLDPSELVMAVGVVENGLKIAEVLNLINAIHANYELVGLTIAEHLPRVAIKLHNMMRELPLL</sequence>
<evidence type="ECO:0000313" key="6">
    <source>
        <dbReference type="Proteomes" id="UP000201169"/>
    </source>
</evidence>
<dbReference type="OrthoDB" id="9789727at2"/>
<dbReference type="SUPFAM" id="SSF52768">
    <property type="entry name" value="Arginase/deacetylase"/>
    <property type="match status" value="1"/>
</dbReference>
<dbReference type="PRINTS" id="PR00116">
    <property type="entry name" value="ARGINASE"/>
</dbReference>
<reference evidence="5 6" key="1">
    <citation type="submission" date="2017-07" db="EMBL/GenBank/DDBJ databases">
        <title>Analysis of two Campylobacter avium genomes and identification of a novel hippuricase gene.</title>
        <authorList>
            <person name="Miller W.G."/>
            <person name="Chapman M.H."/>
            <person name="Yee E."/>
            <person name="Revez J."/>
            <person name="Bono J.L."/>
            <person name="Rossi M."/>
        </authorList>
    </citation>
    <scope>NUCLEOTIDE SEQUENCE [LARGE SCALE GENOMIC DNA]</scope>
    <source>
        <strain evidence="5 6">LMG 24591</strain>
    </source>
</reference>
<dbReference type="Gene3D" id="3.40.800.10">
    <property type="entry name" value="Ureohydrolase domain"/>
    <property type="match status" value="1"/>
</dbReference>
<dbReference type="PANTHER" id="PTHR43782:SF3">
    <property type="entry name" value="ARGINASE"/>
    <property type="match status" value="1"/>
</dbReference>
<evidence type="ECO:0000256" key="2">
    <source>
        <dbReference type="ARBA" id="ARBA00022801"/>
    </source>
</evidence>
<dbReference type="PANTHER" id="PTHR43782">
    <property type="entry name" value="ARGINASE"/>
    <property type="match status" value="1"/>
</dbReference>